<dbReference type="EMBL" id="CAEZXL010000022">
    <property type="protein sequence ID" value="CAB4680616.1"/>
    <property type="molecule type" value="Genomic_DNA"/>
</dbReference>
<gene>
    <name evidence="2" type="ORF">UFOPK2373_00223</name>
</gene>
<accession>A0A6J6N3C6</accession>
<evidence type="ECO:0000313" key="2">
    <source>
        <dbReference type="EMBL" id="CAB4680616.1"/>
    </source>
</evidence>
<organism evidence="2">
    <name type="scientific">freshwater metagenome</name>
    <dbReference type="NCBI Taxonomy" id="449393"/>
    <lineage>
        <taxon>unclassified sequences</taxon>
        <taxon>metagenomes</taxon>
        <taxon>ecological metagenomes</taxon>
    </lineage>
</organism>
<feature type="region of interest" description="Disordered" evidence="1">
    <location>
        <begin position="46"/>
        <end position="74"/>
    </location>
</feature>
<proteinExistence type="predicted"/>
<feature type="region of interest" description="Disordered" evidence="1">
    <location>
        <begin position="1"/>
        <end position="21"/>
    </location>
</feature>
<dbReference type="AlphaFoldDB" id="A0A6J6N3C6"/>
<feature type="compositionally biased region" description="Polar residues" evidence="1">
    <location>
        <begin position="54"/>
        <end position="71"/>
    </location>
</feature>
<name>A0A6J6N3C6_9ZZZZ</name>
<protein>
    <submittedName>
        <fullName evidence="2">Unannotated protein</fullName>
    </submittedName>
</protein>
<evidence type="ECO:0000256" key="1">
    <source>
        <dbReference type="SAM" id="MobiDB-lite"/>
    </source>
</evidence>
<reference evidence="2" key="1">
    <citation type="submission" date="2020-05" db="EMBL/GenBank/DDBJ databases">
        <authorList>
            <person name="Chiriac C."/>
            <person name="Salcher M."/>
            <person name="Ghai R."/>
            <person name="Kavagutti S V."/>
        </authorList>
    </citation>
    <scope>NUCLEOTIDE SEQUENCE</scope>
</reference>
<sequence>MIEQSLHADADHQKVGEDTCRSFEQAQEFPPLLKAQWLFPLLPEDPFRSGYEEPQQSGNQQCKQGSKQSSALGRCKQLPYRGTYESKTVAG</sequence>